<dbReference type="PANTHER" id="PTHR45641">
    <property type="entry name" value="TETRATRICOPEPTIDE REPEAT PROTEIN (AFU_ORTHOLOGUE AFUA_6G03870)"/>
    <property type="match status" value="1"/>
</dbReference>
<dbReference type="PROSITE" id="PS50005">
    <property type="entry name" value="TPR"/>
    <property type="match status" value="1"/>
</dbReference>
<keyword evidence="1" id="KW-0677">Repeat</keyword>
<feature type="chain" id="PRO_5003684558" evidence="4">
    <location>
        <begin position="34"/>
        <end position="337"/>
    </location>
</feature>
<dbReference type="STRING" id="926566.Terro_0005"/>
<keyword evidence="6" id="KW-1185">Reference proteome</keyword>
<proteinExistence type="predicted"/>
<feature type="signal peptide" evidence="4">
    <location>
        <begin position="1"/>
        <end position="33"/>
    </location>
</feature>
<dbReference type="KEGG" id="trs:Terro_0005"/>
<evidence type="ECO:0000256" key="2">
    <source>
        <dbReference type="ARBA" id="ARBA00022803"/>
    </source>
</evidence>
<dbReference type="eggNOG" id="COG0457">
    <property type="taxonomic scope" value="Bacteria"/>
</dbReference>
<dbReference type="SMART" id="SM00028">
    <property type="entry name" value="TPR"/>
    <property type="match status" value="3"/>
</dbReference>
<reference evidence="5 6" key="1">
    <citation type="submission" date="2012-06" db="EMBL/GenBank/DDBJ databases">
        <title>Complete genome of Terriglobus roseus DSM 18391.</title>
        <authorList>
            <consortium name="US DOE Joint Genome Institute (JGI-PGF)"/>
            <person name="Lucas S."/>
            <person name="Copeland A."/>
            <person name="Lapidus A."/>
            <person name="Glavina del Rio T."/>
            <person name="Dalin E."/>
            <person name="Tice H."/>
            <person name="Bruce D."/>
            <person name="Goodwin L."/>
            <person name="Pitluck S."/>
            <person name="Peters L."/>
            <person name="Mikhailova N."/>
            <person name="Munk A.C.C."/>
            <person name="Kyrpides N."/>
            <person name="Mavromatis K."/>
            <person name="Ivanova N."/>
            <person name="Brettin T."/>
            <person name="Detter J.C."/>
            <person name="Han C."/>
            <person name="Larimer F."/>
            <person name="Land M."/>
            <person name="Hauser L."/>
            <person name="Markowitz V."/>
            <person name="Cheng J.-F."/>
            <person name="Hugenholtz P."/>
            <person name="Woyke T."/>
            <person name="Wu D."/>
            <person name="Brambilla E."/>
            <person name="Klenk H.-P."/>
            <person name="Eisen J.A."/>
        </authorList>
    </citation>
    <scope>NUCLEOTIDE SEQUENCE [LARGE SCALE GENOMIC DNA]</scope>
    <source>
        <strain evidence="6">DSM 18391 / NRRL B-41598 / KBS 63</strain>
    </source>
</reference>
<evidence type="ECO:0000256" key="4">
    <source>
        <dbReference type="SAM" id="SignalP"/>
    </source>
</evidence>
<accession>I3ZAT9</accession>
<organism evidence="5 6">
    <name type="scientific">Terriglobus roseus (strain DSM 18391 / NRRL B-41598 / KBS 63)</name>
    <dbReference type="NCBI Taxonomy" id="926566"/>
    <lineage>
        <taxon>Bacteria</taxon>
        <taxon>Pseudomonadati</taxon>
        <taxon>Acidobacteriota</taxon>
        <taxon>Terriglobia</taxon>
        <taxon>Terriglobales</taxon>
        <taxon>Acidobacteriaceae</taxon>
        <taxon>Terriglobus</taxon>
    </lineage>
</organism>
<dbReference type="AlphaFoldDB" id="I3ZAT9"/>
<keyword evidence="4" id="KW-0732">Signal</keyword>
<evidence type="ECO:0000256" key="3">
    <source>
        <dbReference type="PROSITE-ProRule" id="PRU00339"/>
    </source>
</evidence>
<evidence type="ECO:0000256" key="1">
    <source>
        <dbReference type="ARBA" id="ARBA00022737"/>
    </source>
</evidence>
<dbReference type="HOGENOM" id="CLU_823686_0_0_0"/>
<evidence type="ECO:0000313" key="5">
    <source>
        <dbReference type="EMBL" id="AFL86357.1"/>
    </source>
</evidence>
<dbReference type="Pfam" id="PF13424">
    <property type="entry name" value="TPR_12"/>
    <property type="match status" value="1"/>
</dbReference>
<gene>
    <name evidence="5" type="ordered locus">Terro_0005</name>
</gene>
<feature type="repeat" description="TPR" evidence="3">
    <location>
        <begin position="65"/>
        <end position="98"/>
    </location>
</feature>
<sequence>MFSNRPILSFYRHTTAAACLAALPFLLNASAPAQTNADYRKDSHQPYLDLLHKVEGENPSSARLGYAWAVVASSYQRSGETDAALRAYSKALPLLAKSAESRVNYATALDNVGEVYLEAGDKSEAEHVRAKAFALRSEIGNPVDIARSHEHLAEVLLAQHRYKQAQEHAESAVAILSTQKEPAFLQVLPASESQATPRPGNTLVAAYISLTLAQCRQSAFADCQRSAKMADEIATRDFSAVSLERAHADVALGFAAWKNGDLETADRKLQGALEMMKSMMGETHPVVVAAMTQYRDYLKSRHQNAKAELLSRSIEYAEAVRMRDTCAKCSVSVSALR</sequence>
<protein>
    <submittedName>
        <fullName evidence="5">Uncharacterized protein</fullName>
    </submittedName>
</protein>
<dbReference type="InterPro" id="IPR019734">
    <property type="entry name" value="TPR_rpt"/>
</dbReference>
<keyword evidence="2 3" id="KW-0802">TPR repeat</keyword>
<evidence type="ECO:0000313" key="6">
    <source>
        <dbReference type="Proteomes" id="UP000006056"/>
    </source>
</evidence>
<dbReference type="SUPFAM" id="SSF48452">
    <property type="entry name" value="TPR-like"/>
    <property type="match status" value="1"/>
</dbReference>
<name>I3ZAT9_TERRK</name>
<dbReference type="EMBL" id="CP003379">
    <property type="protein sequence ID" value="AFL86357.1"/>
    <property type="molecule type" value="Genomic_DNA"/>
</dbReference>
<dbReference type="Gene3D" id="1.25.40.10">
    <property type="entry name" value="Tetratricopeptide repeat domain"/>
    <property type="match status" value="1"/>
</dbReference>
<dbReference type="PANTHER" id="PTHR45641:SF19">
    <property type="entry name" value="NEPHROCYSTIN-3"/>
    <property type="match status" value="1"/>
</dbReference>
<dbReference type="InterPro" id="IPR011990">
    <property type="entry name" value="TPR-like_helical_dom_sf"/>
</dbReference>
<dbReference type="Proteomes" id="UP000006056">
    <property type="component" value="Chromosome"/>
</dbReference>